<organism evidence="2 3">
    <name type="scientific">Actinomadura logoneensis</name>
    <dbReference type="NCBI Taxonomy" id="2293572"/>
    <lineage>
        <taxon>Bacteria</taxon>
        <taxon>Bacillati</taxon>
        <taxon>Actinomycetota</taxon>
        <taxon>Actinomycetes</taxon>
        <taxon>Streptosporangiales</taxon>
        <taxon>Thermomonosporaceae</taxon>
        <taxon>Actinomadura</taxon>
    </lineage>
</organism>
<comment type="caution">
    <text evidence="2">The sequence shown here is derived from an EMBL/GenBank/DDBJ whole genome shotgun (WGS) entry which is preliminary data.</text>
</comment>
<feature type="region of interest" description="Disordered" evidence="1">
    <location>
        <begin position="29"/>
        <end position="48"/>
    </location>
</feature>
<reference evidence="2 3" key="1">
    <citation type="submission" date="2018-08" db="EMBL/GenBank/DDBJ databases">
        <title>Actinomadura jelena sp. nov., a novel Actinomycete isolated from soil in Chad.</title>
        <authorList>
            <person name="Shi L."/>
        </authorList>
    </citation>
    <scope>NUCLEOTIDE SEQUENCE [LARGE SCALE GENOMIC DNA]</scope>
    <source>
        <strain evidence="2 3">NEAU-G17</strain>
    </source>
</reference>
<protein>
    <submittedName>
        <fullName evidence="2">Uncharacterized protein</fullName>
    </submittedName>
</protein>
<sequence length="94" mass="10096">MLKVLTTRLELYGRNVGTIRLKAENGPVTWTGESSSPQLTLQDRSGGLAADGSRDVRVRLRTGLINLPGRATLTFTAPPGPPQQVTVLWGVSLL</sequence>
<dbReference type="Proteomes" id="UP000261811">
    <property type="component" value="Unassembled WGS sequence"/>
</dbReference>
<name>A0A372JQJ6_9ACTN</name>
<evidence type="ECO:0000313" key="3">
    <source>
        <dbReference type="Proteomes" id="UP000261811"/>
    </source>
</evidence>
<gene>
    <name evidence="2" type="ORF">DZF91_07395</name>
</gene>
<feature type="compositionally biased region" description="Polar residues" evidence="1">
    <location>
        <begin position="31"/>
        <end position="43"/>
    </location>
</feature>
<keyword evidence="3" id="KW-1185">Reference proteome</keyword>
<dbReference type="AlphaFoldDB" id="A0A372JQJ6"/>
<dbReference type="EMBL" id="QURH01000141">
    <property type="protein sequence ID" value="RFU42293.1"/>
    <property type="molecule type" value="Genomic_DNA"/>
</dbReference>
<accession>A0A372JQJ6</accession>
<evidence type="ECO:0000256" key="1">
    <source>
        <dbReference type="SAM" id="MobiDB-lite"/>
    </source>
</evidence>
<evidence type="ECO:0000313" key="2">
    <source>
        <dbReference type="EMBL" id="RFU42293.1"/>
    </source>
</evidence>
<proteinExistence type="predicted"/>